<dbReference type="Proteomes" id="UP000186894">
    <property type="component" value="Unassembled WGS sequence"/>
</dbReference>
<proteinExistence type="inferred from homology"/>
<keyword evidence="2 3" id="KW-0326">Glycosidase</keyword>
<reference evidence="6 7" key="1">
    <citation type="submission" date="2016-09" db="EMBL/GenBank/DDBJ databases">
        <title>Rhizobium oryziradicis sp. nov., isolated from the root of rice.</title>
        <authorList>
            <person name="Zhao J."/>
            <person name="Zhang X."/>
        </authorList>
    </citation>
    <scope>NUCLEOTIDE SEQUENCE [LARGE SCALE GENOMIC DNA]</scope>
    <source>
        <strain evidence="6 7">N19</strain>
    </source>
</reference>
<dbReference type="InterPro" id="IPR017853">
    <property type="entry name" value="GH"/>
</dbReference>
<dbReference type="GO" id="GO:0009251">
    <property type="term" value="P:glucan catabolic process"/>
    <property type="evidence" value="ECO:0007669"/>
    <property type="project" value="TreeGrafter"/>
</dbReference>
<keyword evidence="4" id="KW-0732">Signal</keyword>
<evidence type="ECO:0000256" key="2">
    <source>
        <dbReference type="ARBA" id="ARBA00023295"/>
    </source>
</evidence>
<dbReference type="SUPFAM" id="SSF51445">
    <property type="entry name" value="(Trans)glycosidases"/>
    <property type="match status" value="1"/>
</dbReference>
<dbReference type="GO" id="GO:0004553">
    <property type="term" value="F:hydrolase activity, hydrolyzing O-glycosyl compounds"/>
    <property type="evidence" value="ECO:0007669"/>
    <property type="project" value="InterPro"/>
</dbReference>
<feature type="signal peptide" evidence="4">
    <location>
        <begin position="1"/>
        <end position="32"/>
    </location>
</feature>
<dbReference type="PANTHER" id="PTHR34142">
    <property type="entry name" value="ENDO-BETA-1,4-GLUCANASE A"/>
    <property type="match status" value="1"/>
</dbReference>
<dbReference type="PANTHER" id="PTHR34142:SF1">
    <property type="entry name" value="GLYCOSIDE HYDROLASE FAMILY 5 DOMAIN-CONTAINING PROTEIN"/>
    <property type="match status" value="1"/>
</dbReference>
<dbReference type="InterPro" id="IPR018087">
    <property type="entry name" value="Glyco_hydro_5_CS"/>
</dbReference>
<dbReference type="AlphaFoldDB" id="A0A1Q8ZX47"/>
<dbReference type="Pfam" id="PF00150">
    <property type="entry name" value="Cellulase"/>
    <property type="match status" value="1"/>
</dbReference>
<evidence type="ECO:0000259" key="5">
    <source>
        <dbReference type="Pfam" id="PF00150"/>
    </source>
</evidence>
<protein>
    <submittedName>
        <fullName evidence="6">Cellulase</fullName>
    </submittedName>
</protein>
<evidence type="ECO:0000256" key="4">
    <source>
        <dbReference type="SAM" id="SignalP"/>
    </source>
</evidence>
<dbReference type="RefSeq" id="WP_075637903.1">
    <property type="nucleotide sequence ID" value="NZ_MKIM01000020.1"/>
</dbReference>
<comment type="similarity">
    <text evidence="3">Belongs to the glycosyl hydrolase 5 (cellulase A) family.</text>
</comment>
<feature type="chain" id="PRO_5012548143" evidence="4">
    <location>
        <begin position="33"/>
        <end position="358"/>
    </location>
</feature>
<accession>A0A1Q8ZX47</accession>
<name>A0A1Q8ZX47_9HYPH</name>
<dbReference type="Gene3D" id="3.20.20.80">
    <property type="entry name" value="Glycosidases"/>
    <property type="match status" value="1"/>
</dbReference>
<evidence type="ECO:0000313" key="7">
    <source>
        <dbReference type="Proteomes" id="UP000186894"/>
    </source>
</evidence>
<evidence type="ECO:0000256" key="1">
    <source>
        <dbReference type="ARBA" id="ARBA00022801"/>
    </source>
</evidence>
<evidence type="ECO:0000313" key="6">
    <source>
        <dbReference type="EMBL" id="OLP46626.1"/>
    </source>
</evidence>
<dbReference type="InterPro" id="IPR001547">
    <property type="entry name" value="Glyco_hydro_5"/>
</dbReference>
<keyword evidence="1 3" id="KW-0378">Hydrolase</keyword>
<organism evidence="6 7">
    <name type="scientific">Rhizobium oryziradicis</name>
    <dbReference type="NCBI Taxonomy" id="1867956"/>
    <lineage>
        <taxon>Bacteria</taxon>
        <taxon>Pseudomonadati</taxon>
        <taxon>Pseudomonadota</taxon>
        <taxon>Alphaproteobacteria</taxon>
        <taxon>Hyphomicrobiales</taxon>
        <taxon>Rhizobiaceae</taxon>
        <taxon>Rhizobium/Agrobacterium group</taxon>
        <taxon>Rhizobium</taxon>
    </lineage>
</organism>
<evidence type="ECO:0000256" key="3">
    <source>
        <dbReference type="RuleBase" id="RU361153"/>
    </source>
</evidence>
<sequence>MATSKKRRLKHFLRRVMAGACMAALSVLPAHAGQGCFRGINLSGAEFGKLGGVVNKDYTYPGDATIQYFAEKGFTSVRLPFKWERLQLNAKSALRSDELKLLDDAVSRIKAAGMNVVLDPHNFGQYRGKFVNTAEVPVDVLANFWGQLAHHYANDPAIVFGLMNEPFDMPATQWLPVANAAIAAIRKAGAKNLVLVPGVSWTGAHSWQKDMPGGANSVVMLGVADPDNNYAYEVHQYFDADFSGTKAECSGAAAAISGVENVTKWLRANGKRGYLGEFGASGDPACVKAIKEMTGVVEANRDLWVGWAYWVAGDWWSPKEPLNIQPGPAGDRPQLAGLKPYLMDFSASSSTCPALEKF</sequence>
<feature type="domain" description="Glycoside hydrolase family 5" evidence="5">
    <location>
        <begin position="56"/>
        <end position="312"/>
    </location>
</feature>
<dbReference type="PROSITE" id="PS00659">
    <property type="entry name" value="GLYCOSYL_HYDROL_F5"/>
    <property type="match status" value="1"/>
</dbReference>
<gene>
    <name evidence="6" type="ORF">BJF95_16740</name>
</gene>
<dbReference type="EMBL" id="MKIM01000020">
    <property type="protein sequence ID" value="OLP46626.1"/>
    <property type="molecule type" value="Genomic_DNA"/>
</dbReference>
<comment type="caution">
    <text evidence="6">The sequence shown here is derived from an EMBL/GenBank/DDBJ whole genome shotgun (WGS) entry which is preliminary data.</text>
</comment>
<keyword evidence="7" id="KW-1185">Reference proteome</keyword>
<dbReference type="STRING" id="1867956.BJF95_16740"/>